<proteinExistence type="predicted"/>
<evidence type="ECO:0000256" key="3">
    <source>
        <dbReference type="ARBA" id="ARBA00022729"/>
    </source>
</evidence>
<reference evidence="6 7" key="1">
    <citation type="submission" date="2020-04" db="EMBL/GenBank/DDBJ databases">
        <authorList>
            <person name="Alioto T."/>
            <person name="Alioto T."/>
            <person name="Gomez Garrido J."/>
        </authorList>
    </citation>
    <scope>NUCLEOTIDE SEQUENCE [LARGE SCALE GENOMIC DNA]</scope>
</reference>
<evidence type="ECO:0000256" key="5">
    <source>
        <dbReference type="SAM" id="SignalP"/>
    </source>
</evidence>
<dbReference type="PANTHER" id="PTHR13055">
    <property type="entry name" value="TUMOR ENDOTHELIAL MARKER 7 RELATED"/>
    <property type="match status" value="1"/>
</dbReference>
<evidence type="ECO:0000256" key="2">
    <source>
        <dbReference type="ARBA" id="ARBA00022692"/>
    </source>
</evidence>
<dbReference type="EMBL" id="CADEPI010000334">
    <property type="protein sequence ID" value="CAB3384035.1"/>
    <property type="molecule type" value="Genomic_DNA"/>
</dbReference>
<name>A0A8S1DPQ2_9INSE</name>
<feature type="chain" id="PRO_5035763654" description="PSI domain-containing protein" evidence="5">
    <location>
        <begin position="26"/>
        <end position="288"/>
    </location>
</feature>
<evidence type="ECO:0000313" key="7">
    <source>
        <dbReference type="Proteomes" id="UP000494165"/>
    </source>
</evidence>
<comment type="subcellular location">
    <subcellularLocation>
        <location evidence="1">Membrane</location>
        <topology evidence="1">Single-pass type I membrane protein</topology>
    </subcellularLocation>
</comment>
<evidence type="ECO:0000256" key="1">
    <source>
        <dbReference type="ARBA" id="ARBA00004479"/>
    </source>
</evidence>
<dbReference type="AlphaFoldDB" id="A0A8S1DPQ2"/>
<accession>A0A8S1DPQ2</accession>
<evidence type="ECO:0000313" key="6">
    <source>
        <dbReference type="EMBL" id="CAB3384035.1"/>
    </source>
</evidence>
<keyword evidence="7" id="KW-1185">Reference proteome</keyword>
<comment type="caution">
    <text evidence="6">The sequence shown here is derived from an EMBL/GenBank/DDBJ whole genome shotgun (WGS) entry which is preliminary data.</text>
</comment>
<organism evidence="6 7">
    <name type="scientific">Cloeon dipterum</name>
    <dbReference type="NCBI Taxonomy" id="197152"/>
    <lineage>
        <taxon>Eukaryota</taxon>
        <taxon>Metazoa</taxon>
        <taxon>Ecdysozoa</taxon>
        <taxon>Arthropoda</taxon>
        <taxon>Hexapoda</taxon>
        <taxon>Insecta</taxon>
        <taxon>Pterygota</taxon>
        <taxon>Palaeoptera</taxon>
        <taxon>Ephemeroptera</taxon>
        <taxon>Pisciforma</taxon>
        <taxon>Baetidae</taxon>
        <taxon>Cloeon</taxon>
    </lineage>
</organism>
<keyword evidence="4" id="KW-1133">Transmembrane helix</keyword>
<keyword evidence="4" id="KW-0472">Membrane</keyword>
<evidence type="ECO:0000256" key="4">
    <source>
        <dbReference type="ARBA" id="ARBA00022989"/>
    </source>
</evidence>
<dbReference type="Proteomes" id="UP000494165">
    <property type="component" value="Unassembled WGS sequence"/>
</dbReference>
<dbReference type="GO" id="GO:0016020">
    <property type="term" value="C:membrane"/>
    <property type="evidence" value="ECO:0007669"/>
    <property type="project" value="UniProtKB-SubCell"/>
</dbReference>
<protein>
    <recommendedName>
        <fullName evidence="8">PSI domain-containing protein</fullName>
    </recommendedName>
</protein>
<keyword evidence="3 5" id="KW-0732">Signal</keyword>
<evidence type="ECO:0008006" key="8">
    <source>
        <dbReference type="Google" id="ProtNLM"/>
    </source>
</evidence>
<gene>
    <name evidence="6" type="ORF">CLODIP_2_CD10290</name>
</gene>
<dbReference type="PROSITE" id="PS51257">
    <property type="entry name" value="PROKAR_LIPOPROTEIN"/>
    <property type="match status" value="1"/>
</dbReference>
<keyword evidence="2" id="KW-0812">Transmembrane</keyword>
<dbReference type="InterPro" id="IPR031152">
    <property type="entry name" value="PLXDC"/>
</dbReference>
<sequence>MDRSKILPVLTAFILLIVSISCASCQHSDQDILVQFMAMTNVKEGNHSHYQSISFENKNIAESFWDRWSFYDLFTNSLTTFNDLSSLQEMKFTFPFNGKMSRDVNVLFDGYLELGKKPFDNDTFNQFIAPFMYPFKRKSKRLRIFIRSTTSYFTRGISFVYKKIPDLSSLEGQNTYFIGTLANERYVHPHNETLIHQEIKLVDFYKIRNYTVIFLRPVKWCPTYPDCHSCVANNWGLPCKWCAEAQRCSDGVVDPDNVEWKTYECNVHAVNSSEQCDMQASYRKFDDL</sequence>
<dbReference type="OrthoDB" id="6285106at2759"/>
<feature type="signal peptide" evidence="5">
    <location>
        <begin position="1"/>
        <end position="25"/>
    </location>
</feature>
<dbReference type="PANTHER" id="PTHR13055:SF12">
    <property type="entry name" value="LD40707P"/>
    <property type="match status" value="1"/>
</dbReference>